<protein>
    <submittedName>
        <fullName evidence="1">Uncharacterized protein</fullName>
    </submittedName>
</protein>
<dbReference type="Proteomes" id="UP000499080">
    <property type="component" value="Unassembled WGS sequence"/>
</dbReference>
<evidence type="ECO:0000313" key="1">
    <source>
        <dbReference type="EMBL" id="GBM18282.1"/>
    </source>
</evidence>
<organism evidence="1 2">
    <name type="scientific">Araneus ventricosus</name>
    <name type="common">Orbweaver spider</name>
    <name type="synonym">Epeira ventricosa</name>
    <dbReference type="NCBI Taxonomy" id="182803"/>
    <lineage>
        <taxon>Eukaryota</taxon>
        <taxon>Metazoa</taxon>
        <taxon>Ecdysozoa</taxon>
        <taxon>Arthropoda</taxon>
        <taxon>Chelicerata</taxon>
        <taxon>Arachnida</taxon>
        <taxon>Araneae</taxon>
        <taxon>Araneomorphae</taxon>
        <taxon>Entelegynae</taxon>
        <taxon>Araneoidea</taxon>
        <taxon>Araneidae</taxon>
        <taxon>Araneus</taxon>
    </lineage>
</organism>
<keyword evidence="2" id="KW-1185">Reference proteome</keyword>
<evidence type="ECO:0000313" key="2">
    <source>
        <dbReference type="Proteomes" id="UP000499080"/>
    </source>
</evidence>
<name>A0A4Y2DNA5_ARAVE</name>
<proteinExistence type="predicted"/>
<reference evidence="1 2" key="1">
    <citation type="journal article" date="2019" name="Sci. Rep.">
        <title>Orb-weaving spider Araneus ventricosus genome elucidates the spidroin gene catalogue.</title>
        <authorList>
            <person name="Kono N."/>
            <person name="Nakamura H."/>
            <person name="Ohtoshi R."/>
            <person name="Moran D.A.P."/>
            <person name="Shinohara A."/>
            <person name="Yoshida Y."/>
            <person name="Fujiwara M."/>
            <person name="Mori M."/>
            <person name="Tomita M."/>
            <person name="Arakawa K."/>
        </authorList>
    </citation>
    <scope>NUCLEOTIDE SEQUENCE [LARGE SCALE GENOMIC DNA]</scope>
</reference>
<comment type="caution">
    <text evidence="1">The sequence shown here is derived from an EMBL/GenBank/DDBJ whole genome shotgun (WGS) entry which is preliminary data.</text>
</comment>
<gene>
    <name evidence="1" type="ORF">AVEN_224163_1</name>
</gene>
<dbReference type="EMBL" id="BGPR01090165">
    <property type="protein sequence ID" value="GBM18282.1"/>
    <property type="molecule type" value="Genomic_DNA"/>
</dbReference>
<sequence length="114" mass="12704">MHDISISDIRAPFGRLNRGSIISQLSCKLTLYSMFCVKRRSIVKKIQYALEGRGGLVEKSRLWGRRAPCSKPDSTEDPPCMRPAARQIIRSGQTPSRWRGAEAWRGGASSSVVI</sequence>
<dbReference type="AlphaFoldDB" id="A0A4Y2DNA5"/>
<accession>A0A4Y2DNA5</accession>